<evidence type="ECO:0000313" key="1">
    <source>
        <dbReference type="EMBL" id="DAD83351.1"/>
    </source>
</evidence>
<accession>A0A8S5MMS3</accession>
<dbReference type="EMBL" id="BK014934">
    <property type="protein sequence ID" value="DAD83351.1"/>
    <property type="molecule type" value="Genomic_DNA"/>
</dbReference>
<protein>
    <submittedName>
        <fullName evidence="1">Uncharacterized protein</fullName>
    </submittedName>
</protein>
<name>A0A8S5MMS3_9CAUD</name>
<organism evidence="1">
    <name type="scientific">Siphoviridae sp. ctckx14</name>
    <dbReference type="NCBI Taxonomy" id="2826396"/>
    <lineage>
        <taxon>Viruses</taxon>
        <taxon>Duplodnaviria</taxon>
        <taxon>Heunggongvirae</taxon>
        <taxon>Uroviricota</taxon>
        <taxon>Caudoviricetes</taxon>
    </lineage>
</organism>
<proteinExistence type="predicted"/>
<sequence>MGSYWVKYKASLKNCPKTVLDLSFLTVYNDSVS</sequence>
<reference evidence="1" key="1">
    <citation type="journal article" date="2021" name="Proc. Natl. Acad. Sci. U.S.A.">
        <title>A Catalog of Tens of Thousands of Viruses from Human Metagenomes Reveals Hidden Associations with Chronic Diseases.</title>
        <authorList>
            <person name="Tisza M.J."/>
            <person name="Buck C.B."/>
        </authorList>
    </citation>
    <scope>NUCLEOTIDE SEQUENCE</scope>
    <source>
        <strain evidence="1">Ctckx14</strain>
    </source>
</reference>